<proteinExistence type="predicted"/>
<dbReference type="STRING" id="4829.A0A168QE90"/>
<dbReference type="Gene3D" id="3.80.10.10">
    <property type="entry name" value="Ribonuclease Inhibitor"/>
    <property type="match status" value="1"/>
</dbReference>
<keyword evidence="2" id="KW-1185">Reference proteome</keyword>
<protein>
    <recommendedName>
        <fullName evidence="3">F-box domain-containing protein</fullName>
    </recommendedName>
</protein>
<dbReference type="AlphaFoldDB" id="A0A168QE90"/>
<evidence type="ECO:0008006" key="3">
    <source>
        <dbReference type="Google" id="ProtNLM"/>
    </source>
</evidence>
<reference evidence="1" key="1">
    <citation type="submission" date="2016-04" db="EMBL/GenBank/DDBJ databases">
        <authorList>
            <person name="Evans L.H."/>
            <person name="Alamgir A."/>
            <person name="Owens N."/>
            <person name="Weber N.D."/>
            <person name="Virtaneva K."/>
            <person name="Barbian K."/>
            <person name="Babar A."/>
            <person name="Rosenke K."/>
        </authorList>
    </citation>
    <scope>NUCLEOTIDE SEQUENCE [LARGE SCALE GENOMIC DNA]</scope>
    <source>
        <strain evidence="1">CBS 101.48</strain>
    </source>
</reference>
<sequence length="352" mass="40291">MSTFRQLPFETISAIVNYIDNLQDLYQCTLINTAFYKLANPKLWHDPTKVTKLSYYDFVGILLNGSQINNLRTLPLGHYIRQLDLTMVLEDHKMKAAIVLLFANTPLLEIVTIDYSRLHLINNPPTLVPEYLPILCPRLQEISVLGYTDDFLKNLGNCRQLRVLHLDDLYIDTNYDGLASLRNCQLESLLVDATGWKAKGSIRDLQQLTGLSTLTLITSDDWDTELAEQLLFLSPRRSTNMAFPRLETLRFGYYGGEGVDTRALVRILTAYSQLQDLTISVTDLDIVQGFVFPNLRYLTLTESRIPSPETARSWIKACPALILFNYESNNEEYEVFDYRSSDMRRIRSGGPL</sequence>
<accession>A0A168QE90</accession>
<dbReference type="EMBL" id="LT554386">
    <property type="protein sequence ID" value="SAM04458.1"/>
    <property type="molecule type" value="Genomic_DNA"/>
</dbReference>
<dbReference type="Proteomes" id="UP000078561">
    <property type="component" value="Unassembled WGS sequence"/>
</dbReference>
<dbReference type="InterPro" id="IPR032675">
    <property type="entry name" value="LRR_dom_sf"/>
</dbReference>
<gene>
    <name evidence="1" type="primary">ABSGL_10322.1 scaffold 11921</name>
</gene>
<name>A0A168QE90_ABSGL</name>
<dbReference type="SUPFAM" id="SSF52047">
    <property type="entry name" value="RNI-like"/>
    <property type="match status" value="1"/>
</dbReference>
<evidence type="ECO:0000313" key="1">
    <source>
        <dbReference type="EMBL" id="SAM04458.1"/>
    </source>
</evidence>
<evidence type="ECO:0000313" key="2">
    <source>
        <dbReference type="Proteomes" id="UP000078561"/>
    </source>
</evidence>
<dbReference type="InParanoid" id="A0A168QE90"/>
<organism evidence="1">
    <name type="scientific">Absidia glauca</name>
    <name type="common">Pin mould</name>
    <dbReference type="NCBI Taxonomy" id="4829"/>
    <lineage>
        <taxon>Eukaryota</taxon>
        <taxon>Fungi</taxon>
        <taxon>Fungi incertae sedis</taxon>
        <taxon>Mucoromycota</taxon>
        <taxon>Mucoromycotina</taxon>
        <taxon>Mucoromycetes</taxon>
        <taxon>Mucorales</taxon>
        <taxon>Cunninghamellaceae</taxon>
        <taxon>Absidia</taxon>
    </lineage>
</organism>